<protein>
    <submittedName>
        <fullName evidence="1">Uncharacterized protein</fullName>
    </submittedName>
</protein>
<dbReference type="InParanoid" id="A0A1B7MKY6"/>
<keyword evidence="2" id="KW-1185">Reference proteome</keyword>
<name>A0A1B7MKY6_9AGAM</name>
<dbReference type="Proteomes" id="UP000092154">
    <property type="component" value="Unassembled WGS sequence"/>
</dbReference>
<dbReference type="EMBL" id="KV448807">
    <property type="protein sequence ID" value="OAX33239.1"/>
    <property type="molecule type" value="Genomic_DNA"/>
</dbReference>
<dbReference type="AlphaFoldDB" id="A0A1B7MKY6"/>
<accession>A0A1B7MKY6</accession>
<proteinExistence type="predicted"/>
<reference evidence="1 2" key="1">
    <citation type="submission" date="2016-06" db="EMBL/GenBank/DDBJ databases">
        <title>Comparative genomics of the ectomycorrhizal sister species Rhizopogon vinicolor and Rhizopogon vesiculosus (Basidiomycota: Boletales) reveals a divergence of the mating type B locus.</title>
        <authorList>
            <consortium name="DOE Joint Genome Institute"/>
            <person name="Mujic A.B."/>
            <person name="Kuo A."/>
            <person name="Tritt A."/>
            <person name="Lipzen A."/>
            <person name="Chen C."/>
            <person name="Johnson J."/>
            <person name="Sharma A."/>
            <person name="Barry K."/>
            <person name="Grigoriev I.V."/>
            <person name="Spatafora J.W."/>
        </authorList>
    </citation>
    <scope>NUCLEOTIDE SEQUENCE [LARGE SCALE GENOMIC DNA]</scope>
    <source>
        <strain evidence="1 2">AM-OR11-026</strain>
    </source>
</reference>
<evidence type="ECO:0000313" key="1">
    <source>
        <dbReference type="EMBL" id="OAX33239.1"/>
    </source>
</evidence>
<organism evidence="1 2">
    <name type="scientific">Rhizopogon vinicolor AM-OR11-026</name>
    <dbReference type="NCBI Taxonomy" id="1314800"/>
    <lineage>
        <taxon>Eukaryota</taxon>
        <taxon>Fungi</taxon>
        <taxon>Dikarya</taxon>
        <taxon>Basidiomycota</taxon>
        <taxon>Agaricomycotina</taxon>
        <taxon>Agaricomycetes</taxon>
        <taxon>Agaricomycetidae</taxon>
        <taxon>Boletales</taxon>
        <taxon>Suillineae</taxon>
        <taxon>Rhizopogonaceae</taxon>
        <taxon>Rhizopogon</taxon>
    </lineage>
</organism>
<evidence type="ECO:0000313" key="2">
    <source>
        <dbReference type="Proteomes" id="UP000092154"/>
    </source>
</evidence>
<sequence length="113" mass="12470">MNRQYKCIPICCCGHLCTCASTSLLPRHTLPWIFDSYGYRTDSASAKSGLISKITSHFLSSSNHPHHNASSWSAIRPSSHFASEVLLARLGHFVNNSSSVNGRPWRTLRAGLV</sequence>
<gene>
    <name evidence="1" type="ORF">K503DRAFT_537550</name>
</gene>